<dbReference type="STRING" id="2017.SAMN05444320_104545"/>
<dbReference type="Proteomes" id="UP000184501">
    <property type="component" value="Unassembled WGS sequence"/>
</dbReference>
<name>A0A1M5DPI3_STRHI</name>
<evidence type="ECO:0000313" key="1">
    <source>
        <dbReference type="EMBL" id="SHF68781.1"/>
    </source>
</evidence>
<accession>A0A1M5DPI3</accession>
<keyword evidence="2" id="KW-1185">Reference proteome</keyword>
<dbReference type="EMBL" id="FQVN01000004">
    <property type="protein sequence ID" value="SHF68781.1"/>
    <property type="molecule type" value="Genomic_DNA"/>
</dbReference>
<dbReference type="AlphaFoldDB" id="A0A1M5DPI3"/>
<sequence length="56" mass="6023">MTAEQRAALTTLMNASGLRIGTLPEPFRQSLLDSAQAATQALRLTLGQPEQPTTRV</sequence>
<protein>
    <submittedName>
        <fullName evidence="1">Uncharacterized protein</fullName>
    </submittedName>
</protein>
<evidence type="ECO:0000313" key="2">
    <source>
        <dbReference type="Proteomes" id="UP000184501"/>
    </source>
</evidence>
<reference evidence="1 2" key="1">
    <citation type="submission" date="2016-11" db="EMBL/GenBank/DDBJ databases">
        <authorList>
            <person name="Jaros S."/>
            <person name="Januszkiewicz K."/>
            <person name="Wedrychowicz H."/>
        </authorList>
    </citation>
    <scope>NUCLEOTIDE SEQUENCE [LARGE SCALE GENOMIC DNA]</scope>
    <source>
        <strain evidence="1 2">DSM 44523</strain>
    </source>
</reference>
<gene>
    <name evidence="1" type="ORF">SAMN05444320_104545</name>
</gene>
<organism evidence="1 2">
    <name type="scientific">Streptoalloteichus hindustanus</name>
    <dbReference type="NCBI Taxonomy" id="2017"/>
    <lineage>
        <taxon>Bacteria</taxon>
        <taxon>Bacillati</taxon>
        <taxon>Actinomycetota</taxon>
        <taxon>Actinomycetes</taxon>
        <taxon>Pseudonocardiales</taxon>
        <taxon>Pseudonocardiaceae</taxon>
        <taxon>Streptoalloteichus</taxon>
    </lineage>
</organism>
<proteinExistence type="predicted"/>
<dbReference type="RefSeq" id="WP_159447739.1">
    <property type="nucleotide sequence ID" value="NZ_FQVN01000004.1"/>
</dbReference>